<evidence type="ECO:0000256" key="2">
    <source>
        <dbReference type="ARBA" id="ARBA00007447"/>
    </source>
</evidence>
<keyword evidence="5" id="KW-0732">Signal</keyword>
<gene>
    <name evidence="9" type="ORF">LWI29_014127</name>
</gene>
<dbReference type="Pfam" id="PF14541">
    <property type="entry name" value="TAXi_C"/>
    <property type="match status" value="1"/>
</dbReference>
<dbReference type="InterPro" id="IPR021109">
    <property type="entry name" value="Peptidase_aspartic_dom_sf"/>
</dbReference>
<sequence length="1395" mass="152618">MTKKPVEYSVVDAFTDSAFKGNPAAVCLLEEDRDDEWLQAVAREFNISETCYLTRITDQPDSNPRFRLRWFTPVAEVELCGHATLAAAHTLFSRGLVNSDIIEFVTLSGILTAKKVPDVKANLQNGETKDCYFIELDFPTVPTADFNAAEVSLICKALNVSSIVDLKITTTSEDIFVVLPSAKSVTKVQPQFDEILKCPGRGIIVSGLAPPESGFDFYSRFFCPKLGINEDPVCGSAHCALAFYWSQKLGKSDFVAYAVDAFTDSAFKGNPAAVCLLEEDRDDEWLQAVAREFNFSQTGYLTRITDQPYSNPRFRLRWFTPVTEVKLCGHATLAAAHNLFSRGLVNSDIIEFVTLSGILTAKKVPDVKANLQNGETKDCYFIELDFPTVPTADFNAAEVSLICKALNVSSIVDMKITTSEDIFVVLPSAKSVTEVQPQFDEILKCPGRGIIVSGLAPPESGFDFYSRFFCPKFGIYEDPVCGSAHCALAFYWSQKLGKSDFVAYAASPRSGIVNIHLDEHNQRVLLRGKAMTVMEGSLLFAEGQRVYDLINVKSVFEQFYDLVSITVTQSNNAESLKVDAFTDSAFKGNPAAVCLLEEDRDDEWLQAVAREFNISETCYLTRITHSHSNPRFRLRWFTPVAEVELCGHATLAAAHTLFSKDLVNSNIIEFVTLSGILTAKRVPDIKGNLQNGESEEEEEESYFIELDFPTVPTTDFNFVHELSLFQKALNCSSIIDCKRTASDNIFVVLPSAKSVTEIQPQIDEILKCPGKGIIVSGAASPESGFDFYSRYFCPKFGINETCVMKMQLNCESCQKKVKKVLQKIHGVHSINIDANEGTVEVSSTVVDPQLLIAMLAKAGQKAELLWESTQQTPVHNPNPQMKQPFINVQMAPPSPPPPAPLAGNLQASGFDHAQLQELARIPGLKHVELQHSRNMKLVFKDNNDDHDHHMQMKPMVYYGPYSPVIYYAHPFATPPNYYGYGGGLLVPTNHPQAHFNSSHDDDGKCIVMTPFVPVSLVVDLGGQFLWADCQQNYVSSTYRPARCNSAVCSLSRANGCGDCFSSPRPGCNNNTCGVLPDNTVTRTATSGEVAQDIVSVQSTNGFNPGRNVTVSNLIFSCAPTSLLEGLAGGVKGMAGLGRTRIAFPSQFASTFSFSRKFAICLASSSTSRGVIFFGDSPYMFLPGIDVSESLSFTPLLINPVSTASAFNQGEPSAEYFIGVKSIKVGEQVVPLNTTLLSIDSQSGIGGTKISTVNPYTVLEDSIFKAVTEAFTNESATRNITRVAGVAPFDVCFSSANILSTRLGPSVPTIHLVMQNGNNVEWSIFGSNSMVAVSNEVWCVGFVNGGSNPRTSIVIGGYQLENLLLQFDLATSRLGFTSTLSGRRTTCANFNFTSTP</sequence>
<comment type="similarity">
    <text evidence="3">Belongs to the PhzF family.</text>
</comment>
<keyword evidence="4" id="KW-0964">Secreted</keyword>
<evidence type="ECO:0000256" key="5">
    <source>
        <dbReference type="ARBA" id="ARBA00022729"/>
    </source>
</evidence>
<dbReference type="GO" id="GO:0005737">
    <property type="term" value="C:cytoplasm"/>
    <property type="evidence" value="ECO:0007669"/>
    <property type="project" value="TreeGrafter"/>
</dbReference>
<dbReference type="SUPFAM" id="SSF54506">
    <property type="entry name" value="Diaminopimelate epimerase-like"/>
    <property type="match status" value="3"/>
</dbReference>
<dbReference type="PROSITE" id="PS51767">
    <property type="entry name" value="PEPTIDASE_A1"/>
    <property type="match status" value="1"/>
</dbReference>
<dbReference type="InterPro" id="IPR032799">
    <property type="entry name" value="TAXi_C"/>
</dbReference>
<evidence type="ECO:0000256" key="1">
    <source>
        <dbReference type="ARBA" id="ARBA00004239"/>
    </source>
</evidence>
<dbReference type="InterPro" id="IPR003719">
    <property type="entry name" value="Phenazine_PhzF-like"/>
</dbReference>
<comment type="similarity">
    <text evidence="2">Belongs to the peptidase A1 family.</text>
</comment>
<feature type="domain" description="HMA" evidence="7">
    <location>
        <begin position="799"/>
        <end position="863"/>
    </location>
</feature>
<evidence type="ECO:0000313" key="9">
    <source>
        <dbReference type="EMBL" id="KAK0581472.1"/>
    </source>
</evidence>
<organism evidence="9 10">
    <name type="scientific">Acer saccharum</name>
    <name type="common">Sugar maple</name>
    <dbReference type="NCBI Taxonomy" id="4024"/>
    <lineage>
        <taxon>Eukaryota</taxon>
        <taxon>Viridiplantae</taxon>
        <taxon>Streptophyta</taxon>
        <taxon>Embryophyta</taxon>
        <taxon>Tracheophyta</taxon>
        <taxon>Spermatophyta</taxon>
        <taxon>Magnoliopsida</taxon>
        <taxon>eudicotyledons</taxon>
        <taxon>Gunneridae</taxon>
        <taxon>Pentapetalae</taxon>
        <taxon>rosids</taxon>
        <taxon>malvids</taxon>
        <taxon>Sapindales</taxon>
        <taxon>Sapindaceae</taxon>
        <taxon>Hippocastanoideae</taxon>
        <taxon>Acereae</taxon>
        <taxon>Acer</taxon>
    </lineage>
</organism>
<evidence type="ECO:0000256" key="3">
    <source>
        <dbReference type="ARBA" id="ARBA00008270"/>
    </source>
</evidence>
<keyword evidence="10" id="KW-1185">Reference proteome</keyword>
<evidence type="ECO:0000256" key="6">
    <source>
        <dbReference type="ARBA" id="ARBA00023235"/>
    </source>
</evidence>
<evidence type="ECO:0000256" key="4">
    <source>
        <dbReference type="ARBA" id="ARBA00022525"/>
    </source>
</evidence>
<reference evidence="9" key="1">
    <citation type="journal article" date="2022" name="Plant J.">
        <title>Strategies of tolerance reflected in two North American maple genomes.</title>
        <authorList>
            <person name="McEvoy S.L."/>
            <person name="Sezen U.U."/>
            <person name="Trouern-Trend A."/>
            <person name="McMahon S.M."/>
            <person name="Schaberg P.G."/>
            <person name="Yang J."/>
            <person name="Wegrzyn J.L."/>
            <person name="Swenson N.G."/>
        </authorList>
    </citation>
    <scope>NUCLEOTIDE SEQUENCE</scope>
    <source>
        <strain evidence="9">NS2018</strain>
    </source>
</reference>
<dbReference type="FunFam" id="2.40.70.10:FF:000041">
    <property type="entry name" value="Basic 7S globulin"/>
    <property type="match status" value="1"/>
</dbReference>
<dbReference type="InterPro" id="IPR032861">
    <property type="entry name" value="TAXi_N"/>
</dbReference>
<evidence type="ECO:0000313" key="10">
    <source>
        <dbReference type="Proteomes" id="UP001168877"/>
    </source>
</evidence>
<dbReference type="SUPFAM" id="SSF55008">
    <property type="entry name" value="HMA, heavy metal-associated domain"/>
    <property type="match status" value="1"/>
</dbReference>
<proteinExistence type="inferred from homology"/>
<dbReference type="PANTHER" id="PTHR13774">
    <property type="entry name" value="PHENAZINE BIOSYNTHESIS PROTEIN"/>
    <property type="match status" value="1"/>
</dbReference>
<dbReference type="CDD" id="cd05489">
    <property type="entry name" value="xylanase_inhibitor_I_like"/>
    <property type="match status" value="1"/>
</dbReference>
<comment type="subcellular location">
    <subcellularLocation>
        <location evidence="1">Secreted</location>
        <location evidence="1">Extracellular space</location>
    </subcellularLocation>
</comment>
<dbReference type="InterPro" id="IPR036163">
    <property type="entry name" value="HMA_dom_sf"/>
</dbReference>
<dbReference type="PROSITE" id="PS50846">
    <property type="entry name" value="HMA_2"/>
    <property type="match status" value="1"/>
</dbReference>
<reference evidence="9" key="2">
    <citation type="submission" date="2023-06" db="EMBL/GenBank/DDBJ databases">
        <authorList>
            <person name="Swenson N.G."/>
            <person name="Wegrzyn J.L."/>
            <person name="Mcevoy S.L."/>
        </authorList>
    </citation>
    <scope>NUCLEOTIDE SEQUENCE</scope>
    <source>
        <strain evidence="9">NS2018</strain>
        <tissue evidence="9">Leaf</tissue>
    </source>
</reference>
<name>A0AA39VIE8_ACESA</name>
<accession>A0AA39VIE8</accession>
<protein>
    <submittedName>
        <fullName evidence="9">Uncharacterized protein</fullName>
    </submittedName>
</protein>
<dbReference type="InterPro" id="IPR033868">
    <property type="entry name" value="Xylanase_inhibitor_I-like"/>
</dbReference>
<dbReference type="Gene3D" id="2.40.70.10">
    <property type="entry name" value="Acid Proteases"/>
    <property type="match status" value="2"/>
</dbReference>
<dbReference type="Gene3D" id="3.30.70.100">
    <property type="match status" value="1"/>
</dbReference>
<dbReference type="GO" id="GO:0005576">
    <property type="term" value="C:extracellular region"/>
    <property type="evidence" value="ECO:0007669"/>
    <property type="project" value="UniProtKB-SubCell"/>
</dbReference>
<comment type="caution">
    <text evidence="9">The sequence shown here is derived from an EMBL/GenBank/DDBJ whole genome shotgun (WGS) entry which is preliminary data.</text>
</comment>
<evidence type="ECO:0000259" key="7">
    <source>
        <dbReference type="PROSITE" id="PS50846"/>
    </source>
</evidence>
<dbReference type="Pfam" id="PF02567">
    <property type="entry name" value="PhzC-PhzF"/>
    <property type="match status" value="3"/>
</dbReference>
<dbReference type="Pfam" id="PF14543">
    <property type="entry name" value="TAXi_N"/>
    <property type="match status" value="1"/>
</dbReference>
<dbReference type="InterPro" id="IPR033121">
    <property type="entry name" value="PEPTIDASE_A1"/>
</dbReference>
<dbReference type="SUPFAM" id="SSF50630">
    <property type="entry name" value="Acid proteases"/>
    <property type="match status" value="1"/>
</dbReference>
<evidence type="ECO:0000259" key="8">
    <source>
        <dbReference type="PROSITE" id="PS51767"/>
    </source>
</evidence>
<feature type="domain" description="Peptidase A1" evidence="8">
    <location>
        <begin position="1001"/>
        <end position="1376"/>
    </location>
</feature>
<dbReference type="FunFam" id="2.40.70.10:FF:000045">
    <property type="entry name" value="Basic 7S globulin"/>
    <property type="match status" value="1"/>
</dbReference>
<dbReference type="InterPro" id="IPR006121">
    <property type="entry name" value="HMA_dom"/>
</dbReference>
<dbReference type="EMBL" id="JAUESC010000384">
    <property type="protein sequence ID" value="KAK0581472.1"/>
    <property type="molecule type" value="Genomic_DNA"/>
</dbReference>
<dbReference type="GO" id="GO:0016853">
    <property type="term" value="F:isomerase activity"/>
    <property type="evidence" value="ECO:0007669"/>
    <property type="project" value="UniProtKB-KW"/>
</dbReference>
<dbReference type="GO" id="GO:0046872">
    <property type="term" value="F:metal ion binding"/>
    <property type="evidence" value="ECO:0007669"/>
    <property type="project" value="InterPro"/>
</dbReference>
<dbReference type="Gene3D" id="3.10.310.10">
    <property type="entry name" value="Diaminopimelate Epimerase, Chain A, domain 1"/>
    <property type="match status" value="6"/>
</dbReference>
<keyword evidence="6" id="KW-0413">Isomerase</keyword>
<dbReference type="NCBIfam" id="TIGR00654">
    <property type="entry name" value="PhzF_family"/>
    <property type="match status" value="3"/>
</dbReference>
<dbReference type="PANTHER" id="PTHR13774:SF17">
    <property type="entry name" value="PHENAZINE BIOSYNTHESIS-LIKE DOMAIN-CONTAINING PROTEIN"/>
    <property type="match status" value="1"/>
</dbReference>
<dbReference type="Pfam" id="PF00403">
    <property type="entry name" value="HMA"/>
    <property type="match status" value="1"/>
</dbReference>
<dbReference type="Proteomes" id="UP001168877">
    <property type="component" value="Unassembled WGS sequence"/>
</dbReference>